<keyword evidence="3" id="KW-1185">Reference proteome</keyword>
<evidence type="ECO:0000256" key="1">
    <source>
        <dbReference type="SAM" id="MobiDB-lite"/>
    </source>
</evidence>
<feature type="compositionally biased region" description="Basic and acidic residues" evidence="1">
    <location>
        <begin position="1001"/>
        <end position="1010"/>
    </location>
</feature>
<dbReference type="PANTHER" id="PTHR16469">
    <property type="entry name" value="UBIQUITIN-ASSOCIATED AND SH3 DOMAIN-CONTAINING BA-RELATED"/>
    <property type="match status" value="1"/>
</dbReference>
<feature type="compositionally biased region" description="Basic and acidic residues" evidence="1">
    <location>
        <begin position="1194"/>
        <end position="1203"/>
    </location>
</feature>
<dbReference type="EMBL" id="BLZA01000023">
    <property type="protein sequence ID" value="GHJ87814.1"/>
    <property type="molecule type" value="Genomic_DNA"/>
</dbReference>
<feature type="compositionally biased region" description="Acidic residues" evidence="1">
    <location>
        <begin position="1084"/>
        <end position="1094"/>
    </location>
</feature>
<feature type="compositionally biased region" description="Basic and acidic residues" evidence="1">
    <location>
        <begin position="744"/>
        <end position="753"/>
    </location>
</feature>
<reference evidence="2" key="1">
    <citation type="submission" date="2020-07" db="EMBL/GenBank/DDBJ databases">
        <title>Draft Genome Sequence of a Deep-Sea Yeast, Naganishia (Cryptococcus) liquefaciens strain N6.</title>
        <authorList>
            <person name="Han Y.W."/>
            <person name="Kajitani R."/>
            <person name="Morimoto H."/>
            <person name="Parhat M."/>
            <person name="Tsubouchi H."/>
            <person name="Bakenova O."/>
            <person name="Ogata M."/>
            <person name="Argunhan B."/>
            <person name="Aoki R."/>
            <person name="Kajiwara S."/>
            <person name="Itoh T."/>
            <person name="Iwasaki H."/>
        </authorList>
    </citation>
    <scope>NUCLEOTIDE SEQUENCE</scope>
    <source>
        <strain evidence="2">N6</strain>
    </source>
</reference>
<accession>A0A8H3TX52</accession>
<dbReference type="InterPro" id="IPR051710">
    <property type="entry name" value="Phosphatase_SH3-domain"/>
</dbReference>
<dbReference type="SUPFAM" id="SSF53254">
    <property type="entry name" value="Phosphoglycerate mutase-like"/>
    <property type="match status" value="1"/>
</dbReference>
<feature type="compositionally biased region" description="Basic and acidic residues" evidence="1">
    <location>
        <begin position="1226"/>
        <end position="1249"/>
    </location>
</feature>
<feature type="region of interest" description="Disordered" evidence="1">
    <location>
        <begin position="742"/>
        <end position="1334"/>
    </location>
</feature>
<evidence type="ECO:0008006" key="4">
    <source>
        <dbReference type="Google" id="ProtNLM"/>
    </source>
</evidence>
<feature type="compositionally biased region" description="Low complexity" evidence="1">
    <location>
        <begin position="357"/>
        <end position="366"/>
    </location>
</feature>
<comment type="caution">
    <text evidence="2">The sequence shown here is derived from an EMBL/GenBank/DDBJ whole genome shotgun (WGS) entry which is preliminary data.</text>
</comment>
<feature type="region of interest" description="Disordered" evidence="1">
    <location>
        <begin position="637"/>
        <end position="726"/>
    </location>
</feature>
<gene>
    <name evidence="2" type="ORF">NliqN6_4216</name>
</gene>
<feature type="compositionally biased region" description="Polar residues" evidence="1">
    <location>
        <begin position="589"/>
        <end position="602"/>
    </location>
</feature>
<feature type="compositionally biased region" description="Basic and acidic residues" evidence="1">
    <location>
        <begin position="859"/>
        <end position="898"/>
    </location>
</feature>
<feature type="compositionally biased region" description="Basic and acidic residues" evidence="1">
    <location>
        <begin position="522"/>
        <end position="535"/>
    </location>
</feature>
<feature type="compositionally biased region" description="Polar residues" evidence="1">
    <location>
        <begin position="206"/>
        <end position="224"/>
    </location>
</feature>
<evidence type="ECO:0000313" key="2">
    <source>
        <dbReference type="EMBL" id="GHJ87814.1"/>
    </source>
</evidence>
<feature type="compositionally biased region" description="Acidic residues" evidence="1">
    <location>
        <begin position="1043"/>
        <end position="1053"/>
    </location>
</feature>
<dbReference type="InterPro" id="IPR029033">
    <property type="entry name" value="His_PPase_superfam"/>
</dbReference>
<feature type="compositionally biased region" description="Polar residues" evidence="1">
    <location>
        <begin position="1141"/>
        <end position="1153"/>
    </location>
</feature>
<feature type="compositionally biased region" description="Basic and acidic residues" evidence="1">
    <location>
        <begin position="800"/>
        <end position="825"/>
    </location>
</feature>
<dbReference type="Gene3D" id="3.40.50.1240">
    <property type="entry name" value="Phosphoglycerate mutase-like"/>
    <property type="match status" value="1"/>
</dbReference>
<feature type="compositionally biased region" description="Basic and acidic residues" evidence="1">
    <location>
        <begin position="1095"/>
        <end position="1105"/>
    </location>
</feature>
<feature type="compositionally biased region" description="Basic and acidic residues" evidence="1">
    <location>
        <begin position="483"/>
        <end position="494"/>
    </location>
</feature>
<dbReference type="InterPro" id="IPR013078">
    <property type="entry name" value="His_Pase_superF_clade-1"/>
</dbReference>
<feature type="compositionally biased region" description="Basic and acidic residues" evidence="1">
    <location>
        <begin position="944"/>
        <end position="959"/>
    </location>
</feature>
<feature type="compositionally biased region" description="Basic and acidic residues" evidence="1">
    <location>
        <begin position="971"/>
        <end position="980"/>
    </location>
</feature>
<feature type="region of interest" description="Disordered" evidence="1">
    <location>
        <begin position="331"/>
        <end position="350"/>
    </location>
</feature>
<protein>
    <recommendedName>
        <fullName evidence="4">Histidine phosphatase family protein</fullName>
    </recommendedName>
</protein>
<feature type="compositionally biased region" description="Basic and acidic residues" evidence="1">
    <location>
        <begin position="1022"/>
        <end position="1035"/>
    </location>
</feature>
<name>A0A8H3TX52_9TREE</name>
<proteinExistence type="predicted"/>
<dbReference type="PANTHER" id="PTHR16469:SF51">
    <property type="entry name" value="TRANSCRIPTION FACTOR TAU 55 KDA SUBUNIT"/>
    <property type="match status" value="1"/>
</dbReference>
<dbReference type="CDD" id="cd07067">
    <property type="entry name" value="HP_PGM_like"/>
    <property type="match status" value="1"/>
</dbReference>
<feature type="region of interest" description="Disordered" evidence="1">
    <location>
        <begin position="399"/>
        <end position="605"/>
    </location>
</feature>
<evidence type="ECO:0000313" key="3">
    <source>
        <dbReference type="Proteomes" id="UP000620104"/>
    </source>
</evidence>
<feature type="compositionally biased region" description="Basic and acidic residues" evidence="1">
    <location>
        <begin position="833"/>
        <end position="844"/>
    </location>
</feature>
<feature type="compositionally biased region" description="Polar residues" evidence="1">
    <location>
        <begin position="1216"/>
        <end position="1225"/>
    </location>
</feature>
<dbReference type="OrthoDB" id="414418at2759"/>
<organism evidence="2 3">
    <name type="scientific">Naganishia liquefaciens</name>
    <dbReference type="NCBI Taxonomy" id="104408"/>
    <lineage>
        <taxon>Eukaryota</taxon>
        <taxon>Fungi</taxon>
        <taxon>Dikarya</taxon>
        <taxon>Basidiomycota</taxon>
        <taxon>Agaricomycotina</taxon>
        <taxon>Tremellomycetes</taxon>
        <taxon>Filobasidiales</taxon>
        <taxon>Filobasidiaceae</taxon>
        <taxon>Naganishia</taxon>
    </lineage>
</organism>
<sequence length="1334" mass="142864">MLENIYISRHGFRSNWVDASITTSVTGMSRDPPLAAHGIDQAQELAEFLSNPPADEELPVPELLFSSPFYRCIQTGSALAHKMGIPLRLEHGVQEWYSQVLPDTGLHPRPGHAEQLKQFFPDGTLDEQYKSTVYASRSGESVSELQARCDLFVNTFVNRIEAEFPNVKTIVIFAHAASVIALGRSLTGDKGLDVRAGCASTSLYQRKSAQSNGSSGDRNAGQTKEGSDGGVGCWDCIWSGRANYLSQGEERNWGFQDIVLNAEGHVISDKGDGRPVNPGDDQPIGLAPGMERYLKREDVYSPLKRGTAQKGQDVDRAVLSERHFAILLNPSNYDTMSDDQQHSKPASLKSRLEAFQSSASASANNNDSQRSRVPSGSLKDRIAMFNANADSAKPLIPTAAFGQAAPPPGVASSRAPGGGMIGNRLPKLDPSGASVLSRNVAQPVAGRKASENRGLYGNRIPSIVKHHTGGSTGSTGSTGALSERSDSKRDEPETSKGTIPPPQDQALTTSADLDENAVDLSSSHERQPIVRRPEEQAPSSEDDQPDEAESSRPLIPEIRAEDLVPSTLPKDDDRDVSSDVSEPPSPRSTAAQAAGTPQSMSSVPALERIASQLSLADSAGGSNLSVAGSQATYSSLRVETGAADDDSAKGGKAEGSQTEDDQRRNVSEEQDNLSDISTPTGTPKMAQREYLPEIPGSQSHPIGGLSLHPDGTVSPAAFGSGRKGSIGAGYEDQVMVDTSAIPDESQKLKHEGEVQEEYPNATETEKNRKGNEPTSKGDFQITEDHMVNIQLPEDDPALTEEGRELQRKAKEKLHAEAERKGKSEWEVMEENSDDKADQVKREQRLANAKETGNPETNVEDVHAHQREEAFAKAERNKDDEKSQQGSESEGKEISHRQEATAVSEIQSKDFGATHKPSMEDAEVTRATIPSNGDIGDEPESPLSNEDREHLSGPAEKQESQEAAAKIGAETSKSDEVREMEASASEVLEPPTSQSPDALDPESQRSLDKTLAEASGKKALQSTHEKVADEDSKREFSAQSAEIQDMEDIPTGDDAESHKQDQDPNIDSLLVGKSDAGAGVKPEVEIMEGDSDAMDAFEHGESKQLDVEPAPYVAPRDVNEKPQSPRSATSVPSEIEEPEDSPATSNSNVATATFPSVPKQEPVVTEISEKVDSSEISRAPTPGPESVNLPSVPKESVDSSESKVRVGVTLSPGKHLGTSQQDQVRGTSKEAEDENVKRFLAKKDGSDVESGRATQSQDTAPSLDAVAQTISAPGDVSGLAKSTSSSSTLSNSTTSSKKKNMQDRGRSPLLDMDMDGEDGGETGWAKVSVNKTKYS</sequence>
<dbReference type="Proteomes" id="UP000620104">
    <property type="component" value="Unassembled WGS sequence"/>
</dbReference>
<dbReference type="Pfam" id="PF00300">
    <property type="entry name" value="His_Phos_1"/>
    <property type="match status" value="1"/>
</dbReference>
<feature type="compositionally biased region" description="Polar residues" evidence="1">
    <location>
        <begin position="1120"/>
        <end position="1131"/>
    </location>
</feature>
<feature type="region of interest" description="Disordered" evidence="1">
    <location>
        <begin position="206"/>
        <end position="229"/>
    </location>
</feature>
<feature type="region of interest" description="Disordered" evidence="1">
    <location>
        <begin position="356"/>
        <end position="376"/>
    </location>
</feature>
<feature type="compositionally biased region" description="Low complexity" evidence="1">
    <location>
        <begin position="1280"/>
        <end position="1294"/>
    </location>
</feature>